<dbReference type="EMBL" id="KL197743">
    <property type="protein sequence ID" value="KDQ51994.1"/>
    <property type="molecule type" value="Genomic_DNA"/>
</dbReference>
<evidence type="ECO:0000313" key="3">
    <source>
        <dbReference type="Proteomes" id="UP000027265"/>
    </source>
</evidence>
<feature type="domain" description="DUF6570" evidence="1">
    <location>
        <begin position="13"/>
        <end position="167"/>
    </location>
</feature>
<dbReference type="InterPro" id="IPR046700">
    <property type="entry name" value="DUF6570"/>
</dbReference>
<proteinExistence type="predicted"/>
<sequence length="304" mass="34320">MCSSCYTALVTEGKQPVDSLANFQYYVLDRLPEAVNLAFCEVSMFDIMLIAKARATRIMHLFSDKKDNPVAGVRRDTSQSFSRGNVAIIPQNSVKLRALLPPDRGEVADAMCALFVGGNTKPTNENIFKLSPVLVSKQCVKVLADFLAIHNRWYRLSETRFSQKNLDDLFSERDMDQDEAIPQDVEISFLPTNDRDQFVNHGFDWTDRCGDDRNEAEADNNVLVMEAVGYTAGEHTPENYCIMKAKVLAWCLNRRKFIRLRGGADLMNDNDPALLSCLFPNLDPWGIGGFMEPLCRKDQNIGFE</sequence>
<reference evidence="3" key="1">
    <citation type="journal article" date="2014" name="Proc. Natl. Acad. Sci. U.S.A.">
        <title>Extensive sampling of basidiomycete genomes demonstrates inadequacy of the white-rot/brown-rot paradigm for wood decay fungi.</title>
        <authorList>
            <person name="Riley R."/>
            <person name="Salamov A.A."/>
            <person name="Brown D.W."/>
            <person name="Nagy L.G."/>
            <person name="Floudas D."/>
            <person name="Held B.W."/>
            <person name="Levasseur A."/>
            <person name="Lombard V."/>
            <person name="Morin E."/>
            <person name="Otillar R."/>
            <person name="Lindquist E.A."/>
            <person name="Sun H."/>
            <person name="LaButti K.M."/>
            <person name="Schmutz J."/>
            <person name="Jabbour D."/>
            <person name="Luo H."/>
            <person name="Baker S.E."/>
            <person name="Pisabarro A.G."/>
            <person name="Walton J.D."/>
            <person name="Blanchette R.A."/>
            <person name="Henrissat B."/>
            <person name="Martin F."/>
            <person name="Cullen D."/>
            <person name="Hibbett D.S."/>
            <person name="Grigoriev I.V."/>
        </authorList>
    </citation>
    <scope>NUCLEOTIDE SEQUENCE [LARGE SCALE GENOMIC DNA]</scope>
    <source>
        <strain evidence="3">MUCL 33604</strain>
    </source>
</reference>
<name>A0A067PB79_9AGAM</name>
<protein>
    <recommendedName>
        <fullName evidence="1">DUF6570 domain-containing protein</fullName>
    </recommendedName>
</protein>
<gene>
    <name evidence="2" type="ORF">JAAARDRAFT_139448</name>
</gene>
<evidence type="ECO:0000259" key="1">
    <source>
        <dbReference type="Pfam" id="PF20209"/>
    </source>
</evidence>
<keyword evidence="3" id="KW-1185">Reference proteome</keyword>
<dbReference type="InParanoid" id="A0A067PB79"/>
<accession>A0A067PB79</accession>
<dbReference type="OrthoDB" id="432234at2759"/>
<dbReference type="Pfam" id="PF20209">
    <property type="entry name" value="DUF6570"/>
    <property type="match status" value="1"/>
</dbReference>
<dbReference type="Proteomes" id="UP000027265">
    <property type="component" value="Unassembled WGS sequence"/>
</dbReference>
<dbReference type="HOGENOM" id="CLU_030626_0_0_1"/>
<evidence type="ECO:0000313" key="2">
    <source>
        <dbReference type="EMBL" id="KDQ51994.1"/>
    </source>
</evidence>
<dbReference type="AlphaFoldDB" id="A0A067PB79"/>
<organism evidence="2 3">
    <name type="scientific">Jaapia argillacea MUCL 33604</name>
    <dbReference type="NCBI Taxonomy" id="933084"/>
    <lineage>
        <taxon>Eukaryota</taxon>
        <taxon>Fungi</taxon>
        <taxon>Dikarya</taxon>
        <taxon>Basidiomycota</taxon>
        <taxon>Agaricomycotina</taxon>
        <taxon>Agaricomycetes</taxon>
        <taxon>Agaricomycetidae</taxon>
        <taxon>Jaapiales</taxon>
        <taxon>Jaapiaceae</taxon>
        <taxon>Jaapia</taxon>
    </lineage>
</organism>
<dbReference type="STRING" id="933084.A0A067PB79"/>